<keyword evidence="1 4" id="KW-0378">Hydrolase</keyword>
<evidence type="ECO:0000256" key="2">
    <source>
        <dbReference type="ARBA" id="ARBA00023295"/>
    </source>
</evidence>
<evidence type="ECO:0000313" key="5">
    <source>
        <dbReference type="Proteomes" id="UP000588186"/>
    </source>
</evidence>
<dbReference type="Gene3D" id="3.90.245.10">
    <property type="entry name" value="Ribonucleoside hydrolase-like"/>
    <property type="match status" value="1"/>
</dbReference>
<dbReference type="InterPro" id="IPR001910">
    <property type="entry name" value="Inosine/uridine_hydrolase_dom"/>
</dbReference>
<dbReference type="GO" id="GO:0005829">
    <property type="term" value="C:cytosol"/>
    <property type="evidence" value="ECO:0007669"/>
    <property type="project" value="TreeGrafter"/>
</dbReference>
<dbReference type="PANTHER" id="PTHR12304:SF4">
    <property type="entry name" value="URIDINE NUCLEOSIDASE"/>
    <property type="match status" value="1"/>
</dbReference>
<dbReference type="GO" id="GO:0006152">
    <property type="term" value="P:purine nucleoside catabolic process"/>
    <property type="evidence" value="ECO:0007669"/>
    <property type="project" value="TreeGrafter"/>
</dbReference>
<protein>
    <submittedName>
        <fullName evidence="4">Pyrimidine-specific ribonucleoside hydrolase RihB</fullName>
    </submittedName>
</protein>
<dbReference type="GO" id="GO:0008477">
    <property type="term" value="F:purine nucleosidase activity"/>
    <property type="evidence" value="ECO:0007669"/>
    <property type="project" value="TreeGrafter"/>
</dbReference>
<dbReference type="RefSeq" id="WP_186077121.1">
    <property type="nucleotide sequence ID" value="NZ_CAJEWB010000008.1"/>
</dbReference>
<dbReference type="PANTHER" id="PTHR12304">
    <property type="entry name" value="INOSINE-URIDINE PREFERRING NUCLEOSIDE HYDROLASE"/>
    <property type="match status" value="1"/>
</dbReference>
<accession>A0A6V7RCF6</accession>
<evidence type="ECO:0000256" key="1">
    <source>
        <dbReference type="ARBA" id="ARBA00022801"/>
    </source>
</evidence>
<dbReference type="CDD" id="cd02651">
    <property type="entry name" value="nuc_hydro_IU_UC_XIUA"/>
    <property type="match status" value="1"/>
</dbReference>
<dbReference type="Pfam" id="PF01156">
    <property type="entry name" value="IU_nuc_hydro"/>
    <property type="match status" value="1"/>
</dbReference>
<organism evidence="4 5">
    <name type="scientific">Phocicoccus pinnipedialis</name>
    <dbReference type="NCBI Taxonomy" id="110845"/>
    <lineage>
        <taxon>Bacteria</taxon>
        <taxon>Bacillati</taxon>
        <taxon>Bacillota</taxon>
        <taxon>Bacilli</taxon>
        <taxon>Bacillales</taxon>
        <taxon>Salinicoccaceae</taxon>
        <taxon>Phocicoccus</taxon>
    </lineage>
</organism>
<keyword evidence="2" id="KW-0326">Glycosidase</keyword>
<dbReference type="InterPro" id="IPR036452">
    <property type="entry name" value="Ribo_hydro-like"/>
</dbReference>
<feature type="domain" description="Inosine/uridine-preferring nucleoside hydrolase" evidence="3">
    <location>
        <begin position="4"/>
        <end position="300"/>
    </location>
</feature>
<proteinExistence type="predicted"/>
<dbReference type="EMBL" id="CAJEWB010000008">
    <property type="protein sequence ID" value="CAD2074725.1"/>
    <property type="molecule type" value="Genomic_DNA"/>
</dbReference>
<gene>
    <name evidence="4" type="primary">rihB_1</name>
    <name evidence="4" type="ORF">JEOPIN946_00821</name>
</gene>
<dbReference type="SUPFAM" id="SSF53590">
    <property type="entry name" value="Nucleoside hydrolase"/>
    <property type="match status" value="1"/>
</dbReference>
<dbReference type="InterPro" id="IPR023186">
    <property type="entry name" value="IUNH"/>
</dbReference>
<keyword evidence="5" id="KW-1185">Reference proteome</keyword>
<name>A0A6V7RCF6_9BACL</name>
<evidence type="ECO:0000313" key="4">
    <source>
        <dbReference type="EMBL" id="CAD2074725.1"/>
    </source>
</evidence>
<reference evidence="4 5" key="1">
    <citation type="submission" date="2020-07" db="EMBL/GenBank/DDBJ databases">
        <authorList>
            <person name="Criscuolo A."/>
        </authorList>
    </citation>
    <scope>NUCLEOTIDE SEQUENCE [LARGE SCALE GENOMIC DNA]</scope>
    <source>
        <strain evidence="4">CIP107946</strain>
    </source>
</reference>
<evidence type="ECO:0000259" key="3">
    <source>
        <dbReference type="Pfam" id="PF01156"/>
    </source>
</evidence>
<dbReference type="AlphaFoldDB" id="A0A6V7RCF6"/>
<sequence>MEKIILDVDTGIDDALAILYAIESRKLDILGITTVNGNVPLDFVTTNTRKVLQLAGRTDVKVFPGAKEPFLREVEHEYHVHGTDGIGNALDDMEITMKLEDTFAPDFIIESAKKYPGELTLVMIGPVTNLALALKKAPEIKTMIKRLVIMGGIVSRAGMGNKLPTSEFNIFADAEAAKVVFHRGLDITMVSLDVTHQTMIDLEKINELKGTKYFDFVKNSTEVYRGYGEKLYGKNQCSLHDPLTIGYVLDDTYIETKEVYVDVETKSELSYGQTIADFRGQLGKEPNMKVCLSVDSDRFVNDFIETLKIK</sequence>
<dbReference type="Proteomes" id="UP000588186">
    <property type="component" value="Unassembled WGS sequence"/>
</dbReference>
<comment type="caution">
    <text evidence="4">The sequence shown here is derived from an EMBL/GenBank/DDBJ whole genome shotgun (WGS) entry which is preliminary data.</text>
</comment>